<proteinExistence type="predicted"/>
<sequence length="91" mass="10412">MDLPELPRRIYTLGKEPTAMKSISDHTDNSKLFVALSEGLRADESEELKESKLGVFIKFKELNFNWASRLVHYIPVSSLRSRRNMSSVSLV</sequence>
<dbReference type="Proteomes" id="UP000886595">
    <property type="component" value="Unassembled WGS sequence"/>
</dbReference>
<dbReference type="EMBL" id="JAAMPC010000006">
    <property type="protein sequence ID" value="KAG2306500.1"/>
    <property type="molecule type" value="Genomic_DNA"/>
</dbReference>
<accession>A0A8X7SH88</accession>
<keyword evidence="2" id="KW-1185">Reference proteome</keyword>
<comment type="caution">
    <text evidence="1">The sequence shown here is derived from an EMBL/GenBank/DDBJ whole genome shotgun (WGS) entry which is preliminary data.</text>
</comment>
<organism evidence="1 2">
    <name type="scientific">Brassica carinata</name>
    <name type="common">Ethiopian mustard</name>
    <name type="synonym">Abyssinian cabbage</name>
    <dbReference type="NCBI Taxonomy" id="52824"/>
    <lineage>
        <taxon>Eukaryota</taxon>
        <taxon>Viridiplantae</taxon>
        <taxon>Streptophyta</taxon>
        <taxon>Embryophyta</taxon>
        <taxon>Tracheophyta</taxon>
        <taxon>Spermatophyta</taxon>
        <taxon>Magnoliopsida</taxon>
        <taxon>eudicotyledons</taxon>
        <taxon>Gunneridae</taxon>
        <taxon>Pentapetalae</taxon>
        <taxon>rosids</taxon>
        <taxon>malvids</taxon>
        <taxon>Brassicales</taxon>
        <taxon>Brassicaceae</taxon>
        <taxon>Brassiceae</taxon>
        <taxon>Brassica</taxon>
    </lineage>
</organism>
<reference evidence="1 2" key="1">
    <citation type="submission" date="2020-02" db="EMBL/GenBank/DDBJ databases">
        <authorList>
            <person name="Ma Q."/>
            <person name="Huang Y."/>
            <person name="Song X."/>
            <person name="Pei D."/>
        </authorList>
    </citation>
    <scope>NUCLEOTIDE SEQUENCE [LARGE SCALE GENOMIC DNA]</scope>
    <source>
        <strain evidence="1">Sxm20200214</strain>
        <tissue evidence="1">Leaf</tissue>
    </source>
</reference>
<gene>
    <name evidence="1" type="ORF">Bca52824_026248</name>
</gene>
<evidence type="ECO:0000313" key="2">
    <source>
        <dbReference type="Proteomes" id="UP000886595"/>
    </source>
</evidence>
<protein>
    <submittedName>
        <fullName evidence="1">Uncharacterized protein</fullName>
    </submittedName>
</protein>
<dbReference type="OrthoDB" id="1108790at2759"/>
<name>A0A8X7SH88_BRACI</name>
<dbReference type="AlphaFoldDB" id="A0A8X7SH88"/>
<evidence type="ECO:0000313" key="1">
    <source>
        <dbReference type="EMBL" id="KAG2306500.1"/>
    </source>
</evidence>